<dbReference type="InterPro" id="IPR001296">
    <property type="entry name" value="Glyco_trans_1"/>
</dbReference>
<feature type="domain" description="Glycosyl transferase family 1" evidence="2">
    <location>
        <begin position="228"/>
        <end position="371"/>
    </location>
</feature>
<dbReference type="CDD" id="cd03801">
    <property type="entry name" value="GT4_PimA-like"/>
    <property type="match status" value="1"/>
</dbReference>
<dbReference type="GeneID" id="24829305"/>
<dbReference type="OrthoDB" id="132546at2157"/>
<reference evidence="4 5" key="1">
    <citation type="submission" date="2014-07" db="EMBL/GenBank/DDBJ databases">
        <title>Methanogenic archaea and the global carbon cycle.</title>
        <authorList>
            <person name="Henriksen J.R."/>
            <person name="Luke J."/>
            <person name="Reinhart S."/>
            <person name="Benedict M.N."/>
            <person name="Youngblut N.D."/>
            <person name="Metcalf M.E."/>
            <person name="Whitaker R.J."/>
            <person name="Metcalf W.W."/>
        </authorList>
    </citation>
    <scope>NUCLEOTIDE SEQUENCE [LARGE SCALE GENOMIC DNA]</scope>
    <source>
        <strain evidence="4 5">HB-1</strain>
    </source>
</reference>
<sequence length="379" mass="43738">MLNSDLTANNSIKNSISELIQEMSHKSQEVKKIAICISIFSRYEGASRSAENQAKELSERGYSVTIFTFFSNISSDDFKINIIKPVIPINDNFLNLIYRGLFPFNVIDLVRFIPKFKDFDFIIIHHNTFSILSYFAQKIYGTKVIFYNHHIADGFESNKEFFFKNIYLKCVTPIHWNIIRQFDQVVSVSLYSKNCLFQKTCLESVVIYNRIDYNRFSNNLDKNIVRERYRIFDSPLILFVGRVLPHKGVHILIDAFKIVKNEIPNAQLIIVGKHYENDYSNKLKTKKDSSIFFVENVSDEDLPFYYAACDVYATCSLLEGFNMPLVEAQACGKPVVAFNIGPHKEVVKNGFLVKENDTKEFGNTLIKVINNIRGNKSVQ</sequence>
<feature type="domain" description="Glycosyltransferase subfamily 4-like N-terminal" evidence="3">
    <location>
        <begin position="45"/>
        <end position="214"/>
    </location>
</feature>
<dbReference type="InterPro" id="IPR028098">
    <property type="entry name" value="Glyco_trans_4-like_N"/>
</dbReference>
<accession>A0A0E3S647</accession>
<dbReference type="PANTHER" id="PTHR46401">
    <property type="entry name" value="GLYCOSYLTRANSFERASE WBBK-RELATED"/>
    <property type="match status" value="1"/>
</dbReference>
<dbReference type="STRING" id="1434110.MSHOH_0186"/>
<dbReference type="AlphaFoldDB" id="A0A0E3S647"/>
<dbReference type="PATRIC" id="fig|1434110.4.peg.212"/>
<dbReference type="EC" id="2.4.1.-" evidence="4"/>
<dbReference type="KEGG" id="mhor:MSHOH_0186"/>
<dbReference type="Pfam" id="PF00534">
    <property type="entry name" value="Glycos_transf_1"/>
    <property type="match status" value="1"/>
</dbReference>
<dbReference type="Pfam" id="PF13439">
    <property type="entry name" value="Glyco_transf_4"/>
    <property type="match status" value="1"/>
</dbReference>
<proteinExistence type="predicted"/>
<dbReference type="Proteomes" id="UP000033101">
    <property type="component" value="Chromosome"/>
</dbReference>
<protein>
    <submittedName>
        <fullName evidence="4">Glycosyltransferase</fullName>
        <ecNumber evidence="4">2.4.1.-</ecNumber>
    </submittedName>
</protein>
<evidence type="ECO:0000259" key="3">
    <source>
        <dbReference type="Pfam" id="PF13439"/>
    </source>
</evidence>
<dbReference type="RefSeq" id="WP_048136742.1">
    <property type="nucleotide sequence ID" value="NZ_CP009516.1"/>
</dbReference>
<evidence type="ECO:0000313" key="5">
    <source>
        <dbReference type="Proteomes" id="UP000033101"/>
    </source>
</evidence>
<organism evidence="4 5">
    <name type="scientific">Methanosarcina horonobensis HB-1 = JCM 15518</name>
    <dbReference type="NCBI Taxonomy" id="1434110"/>
    <lineage>
        <taxon>Archaea</taxon>
        <taxon>Methanobacteriati</taxon>
        <taxon>Methanobacteriota</taxon>
        <taxon>Stenosarchaea group</taxon>
        <taxon>Methanomicrobia</taxon>
        <taxon>Methanosarcinales</taxon>
        <taxon>Methanosarcinaceae</taxon>
        <taxon>Methanosarcina</taxon>
    </lineage>
</organism>
<dbReference type="HOGENOM" id="CLU_009583_2_2_2"/>
<name>A0A0E3S647_9EURY</name>
<dbReference type="SUPFAM" id="SSF53756">
    <property type="entry name" value="UDP-Glycosyltransferase/glycogen phosphorylase"/>
    <property type="match status" value="1"/>
</dbReference>
<dbReference type="GO" id="GO:0016757">
    <property type="term" value="F:glycosyltransferase activity"/>
    <property type="evidence" value="ECO:0007669"/>
    <property type="project" value="UniProtKB-KW"/>
</dbReference>
<gene>
    <name evidence="4" type="ORF">MSHOH_0186</name>
</gene>
<evidence type="ECO:0000259" key="2">
    <source>
        <dbReference type="Pfam" id="PF00534"/>
    </source>
</evidence>
<evidence type="ECO:0000256" key="1">
    <source>
        <dbReference type="ARBA" id="ARBA00022679"/>
    </source>
</evidence>
<keyword evidence="5" id="KW-1185">Reference proteome</keyword>
<evidence type="ECO:0000313" key="4">
    <source>
        <dbReference type="EMBL" id="AKB76669.1"/>
    </source>
</evidence>
<dbReference type="EMBL" id="CP009516">
    <property type="protein sequence ID" value="AKB76669.1"/>
    <property type="molecule type" value="Genomic_DNA"/>
</dbReference>
<dbReference type="PANTHER" id="PTHR46401:SF2">
    <property type="entry name" value="GLYCOSYLTRANSFERASE WBBK-RELATED"/>
    <property type="match status" value="1"/>
</dbReference>
<dbReference type="Gene3D" id="3.40.50.2000">
    <property type="entry name" value="Glycogen Phosphorylase B"/>
    <property type="match status" value="2"/>
</dbReference>
<keyword evidence="4" id="KW-0328">Glycosyltransferase</keyword>
<keyword evidence="1 4" id="KW-0808">Transferase</keyword>